<dbReference type="InterPro" id="IPR010905">
    <property type="entry name" value="Glyco_hydro_88"/>
</dbReference>
<dbReference type="SUPFAM" id="SSF52540">
    <property type="entry name" value="P-loop containing nucleoside triphosphate hydrolases"/>
    <property type="match status" value="1"/>
</dbReference>
<keyword evidence="15" id="KW-0460">Magnesium</keyword>
<dbReference type="PANTHER" id="PTHR41814">
    <property type="entry name" value="EXPRESSED PROTEIN"/>
    <property type="match status" value="1"/>
</dbReference>
<dbReference type="InterPro" id="IPR012341">
    <property type="entry name" value="6hp_glycosidase-like_sf"/>
</dbReference>
<proteinExistence type="inferred from homology"/>
<keyword evidence="5 14" id="KW-0547">Nucleotide-binding</keyword>
<evidence type="ECO:0000256" key="13">
    <source>
        <dbReference type="ARBA" id="ARBA00070396"/>
    </source>
</evidence>
<dbReference type="InterPro" id="IPR005225">
    <property type="entry name" value="Small_GTP-bd"/>
</dbReference>
<keyword evidence="10 14" id="KW-0342">GTP-binding</keyword>
<reference evidence="16 17" key="1">
    <citation type="submission" date="2024-01" db="EMBL/GenBank/DDBJ databases">
        <title>A draft genome for a cacao thread blight-causing isolate of Paramarasmius palmivorus.</title>
        <authorList>
            <person name="Baruah I.K."/>
            <person name="Bukari Y."/>
            <person name="Amoako-Attah I."/>
            <person name="Meinhardt L.W."/>
            <person name="Bailey B.A."/>
            <person name="Cohen S.P."/>
        </authorList>
    </citation>
    <scope>NUCLEOTIDE SEQUENCE [LARGE SCALE GENOMIC DNA]</scope>
    <source>
        <strain evidence="16 17">GH-12</strain>
    </source>
</reference>
<dbReference type="GO" id="GO:0005794">
    <property type="term" value="C:Golgi apparatus"/>
    <property type="evidence" value="ECO:0007669"/>
    <property type="project" value="UniProtKB-SubCell"/>
</dbReference>
<dbReference type="GO" id="GO:0005975">
    <property type="term" value="P:carbohydrate metabolic process"/>
    <property type="evidence" value="ECO:0007669"/>
    <property type="project" value="InterPro"/>
</dbReference>
<evidence type="ECO:0000256" key="2">
    <source>
        <dbReference type="ARBA" id="ARBA00010290"/>
    </source>
</evidence>
<dbReference type="PRINTS" id="PR00328">
    <property type="entry name" value="SAR1GTPBP"/>
</dbReference>
<comment type="similarity">
    <text evidence="2">Belongs to the small GTPase superfamily. Arf family.</text>
</comment>
<name>A0AAW0DI88_9AGAR</name>
<organism evidence="16 17">
    <name type="scientific">Paramarasmius palmivorus</name>
    <dbReference type="NCBI Taxonomy" id="297713"/>
    <lineage>
        <taxon>Eukaryota</taxon>
        <taxon>Fungi</taxon>
        <taxon>Dikarya</taxon>
        <taxon>Basidiomycota</taxon>
        <taxon>Agaricomycotina</taxon>
        <taxon>Agaricomycetes</taxon>
        <taxon>Agaricomycetidae</taxon>
        <taxon>Agaricales</taxon>
        <taxon>Marasmiineae</taxon>
        <taxon>Marasmiaceae</taxon>
        <taxon>Paramarasmius</taxon>
    </lineage>
</organism>
<comment type="caution">
    <text evidence="16">The sequence shown here is derived from an EMBL/GenBank/DDBJ whole genome shotgun (WGS) entry which is preliminary data.</text>
</comment>
<evidence type="ECO:0000256" key="8">
    <source>
        <dbReference type="ARBA" id="ARBA00022927"/>
    </source>
</evidence>
<feature type="binding site" evidence="14">
    <location>
        <begin position="23"/>
        <end position="30"/>
    </location>
    <ligand>
        <name>GTP</name>
        <dbReference type="ChEBI" id="CHEBI:37565"/>
    </ligand>
</feature>
<dbReference type="SUPFAM" id="SSF48208">
    <property type="entry name" value="Six-hairpin glycosidases"/>
    <property type="match status" value="1"/>
</dbReference>
<evidence type="ECO:0000313" key="16">
    <source>
        <dbReference type="EMBL" id="KAK7050887.1"/>
    </source>
</evidence>
<dbReference type="GO" id="GO:0046872">
    <property type="term" value="F:metal ion binding"/>
    <property type="evidence" value="ECO:0007669"/>
    <property type="project" value="UniProtKB-KW"/>
</dbReference>
<accession>A0AAW0DI88</accession>
<evidence type="ECO:0000256" key="3">
    <source>
        <dbReference type="ARBA" id="ARBA00022448"/>
    </source>
</evidence>
<dbReference type="Gene3D" id="1.50.10.10">
    <property type="match status" value="1"/>
</dbReference>
<evidence type="ECO:0000256" key="7">
    <source>
        <dbReference type="ARBA" id="ARBA00022892"/>
    </source>
</evidence>
<protein>
    <recommendedName>
        <fullName evidence="13">ADP-ribosylation factor</fullName>
    </recommendedName>
</protein>
<dbReference type="EMBL" id="JAYKXP010000014">
    <property type="protein sequence ID" value="KAK7050887.1"/>
    <property type="molecule type" value="Genomic_DNA"/>
</dbReference>
<evidence type="ECO:0000256" key="14">
    <source>
        <dbReference type="PIRSR" id="PIRSR606689-1"/>
    </source>
</evidence>
<dbReference type="GO" id="GO:0016192">
    <property type="term" value="P:vesicle-mediated transport"/>
    <property type="evidence" value="ECO:0007669"/>
    <property type="project" value="UniProtKB-KW"/>
</dbReference>
<dbReference type="Pfam" id="PF07470">
    <property type="entry name" value="Glyco_hydro_88"/>
    <property type="match status" value="1"/>
</dbReference>
<dbReference type="SMART" id="SM00177">
    <property type="entry name" value="ARF"/>
    <property type="match status" value="1"/>
</dbReference>
<dbReference type="Proteomes" id="UP001383192">
    <property type="component" value="Unassembled WGS sequence"/>
</dbReference>
<keyword evidence="7" id="KW-0931">ER-Golgi transport</keyword>
<evidence type="ECO:0000256" key="9">
    <source>
        <dbReference type="ARBA" id="ARBA00023034"/>
    </source>
</evidence>
<evidence type="ECO:0000256" key="12">
    <source>
        <dbReference type="ARBA" id="ARBA00053326"/>
    </source>
</evidence>
<dbReference type="InterPro" id="IPR008928">
    <property type="entry name" value="6-hairpin_glycosidase_sf"/>
</dbReference>
<keyword evidence="11" id="KW-0449">Lipoprotein</keyword>
<evidence type="ECO:0000256" key="4">
    <source>
        <dbReference type="ARBA" id="ARBA00022707"/>
    </source>
</evidence>
<dbReference type="Pfam" id="PF00025">
    <property type="entry name" value="Arf"/>
    <property type="match status" value="1"/>
</dbReference>
<feature type="binding site" evidence="14">
    <location>
        <begin position="131"/>
        <end position="134"/>
    </location>
    <ligand>
        <name>GTP</name>
        <dbReference type="ChEBI" id="CHEBI:37565"/>
    </ligand>
</feature>
<dbReference type="GO" id="GO:0015031">
    <property type="term" value="P:protein transport"/>
    <property type="evidence" value="ECO:0007669"/>
    <property type="project" value="UniProtKB-KW"/>
</dbReference>
<evidence type="ECO:0000256" key="1">
    <source>
        <dbReference type="ARBA" id="ARBA00004555"/>
    </source>
</evidence>
<dbReference type="InterPro" id="IPR027417">
    <property type="entry name" value="P-loop_NTPase"/>
</dbReference>
<keyword evidence="8" id="KW-0653">Protein transport</keyword>
<keyword evidence="15" id="KW-0479">Metal-binding</keyword>
<feature type="binding site" evidence="15">
    <location>
        <position position="47"/>
    </location>
    <ligand>
        <name>Mg(2+)</name>
        <dbReference type="ChEBI" id="CHEBI:18420"/>
    </ligand>
</feature>
<dbReference type="SMART" id="SM00178">
    <property type="entry name" value="SAR"/>
    <property type="match status" value="1"/>
</dbReference>
<keyword evidence="3" id="KW-0813">Transport</keyword>
<dbReference type="PANTHER" id="PTHR41814:SF1">
    <property type="entry name" value="CELLULASE"/>
    <property type="match status" value="1"/>
</dbReference>
<evidence type="ECO:0000256" key="15">
    <source>
        <dbReference type="PIRSR" id="PIRSR606689-2"/>
    </source>
</evidence>
<dbReference type="InterPro" id="IPR006689">
    <property type="entry name" value="Small_GTPase_ARF/SAR"/>
</dbReference>
<gene>
    <name evidence="16" type="ORF">VNI00_004999</name>
</gene>
<dbReference type="GO" id="GO:0003924">
    <property type="term" value="F:GTPase activity"/>
    <property type="evidence" value="ECO:0007669"/>
    <property type="project" value="InterPro"/>
</dbReference>
<evidence type="ECO:0000313" key="17">
    <source>
        <dbReference type="Proteomes" id="UP001383192"/>
    </source>
</evidence>
<comment type="function">
    <text evidence="12">GTP-binding protein involved in protein trafficking; may modulate vesicle budding and uncoating within the Golgi apparatus.</text>
</comment>
<evidence type="ECO:0000256" key="11">
    <source>
        <dbReference type="ARBA" id="ARBA00023288"/>
    </source>
</evidence>
<dbReference type="FunFam" id="3.40.50.300:FF:003500">
    <property type="entry name" value="ADP-ribosylation factor 1"/>
    <property type="match status" value="1"/>
</dbReference>
<comment type="subcellular location">
    <subcellularLocation>
        <location evidence="1">Golgi apparatus</location>
    </subcellularLocation>
</comment>
<evidence type="ECO:0000256" key="10">
    <source>
        <dbReference type="ARBA" id="ARBA00023134"/>
    </source>
</evidence>
<dbReference type="NCBIfam" id="TIGR00231">
    <property type="entry name" value="small_GTP"/>
    <property type="match status" value="1"/>
</dbReference>
<keyword evidence="4" id="KW-0519">Myristate</keyword>
<keyword evidence="6" id="KW-0378">Hydrolase</keyword>
<feature type="binding site" evidence="15">
    <location>
        <position position="30"/>
    </location>
    <ligand>
        <name>Mg(2+)</name>
        <dbReference type="ChEBI" id="CHEBI:18420"/>
    </ligand>
</feature>
<keyword evidence="17" id="KW-1185">Reference proteome</keyword>
<dbReference type="AlphaFoldDB" id="A0AAW0DI88"/>
<feature type="binding site" evidence="14">
    <location>
        <position position="75"/>
    </location>
    <ligand>
        <name>GTP</name>
        <dbReference type="ChEBI" id="CHEBI:37565"/>
    </ligand>
</feature>
<dbReference type="PROSITE" id="PS51417">
    <property type="entry name" value="ARF"/>
    <property type="match status" value="1"/>
</dbReference>
<keyword evidence="9" id="KW-0333">Golgi apparatus</keyword>
<dbReference type="GO" id="GO:0005525">
    <property type="term" value="F:GTP binding"/>
    <property type="evidence" value="ECO:0007669"/>
    <property type="project" value="UniProtKB-KW"/>
</dbReference>
<evidence type="ECO:0000256" key="5">
    <source>
        <dbReference type="ARBA" id="ARBA00022741"/>
    </source>
</evidence>
<evidence type="ECO:0000256" key="6">
    <source>
        <dbReference type="ARBA" id="ARBA00022801"/>
    </source>
</evidence>
<sequence>MGLLTIIRKNRMKEKEMRILFLGLDNAGKTTILKKLNGEDIKSVSPTLGFNIKTFMHGSSRTILEDSYLAGDVGGQRTLRPYWRNYFEQTDALVWVVDSGDRMRMKDCKEELHSLLLEDRLAGASLLIFANKRDLPGSMSEDEIRKVLDLDSSSPTIGQFGLAAQSQERTSSKVLTGLSMMSPIDCIIHPQCPGTVLPHQIQASRQFHEPIKARLADGAKASWELGTRAEALLEHDAPEFSVFGSQVPPPQSIPDELQTAVDPVISIARNVLSNRAQSNNNARGPQPFMQDGSAADPASIGVAVLLANWTRQGGNDYAGAAKDQLDFLYQSVPRASDGALSHRVDSVQLWSDFVYMLPPFLANYGVLTQNESLISDAYQQIKLYRDNLRDTKANNLWKHIVTPNGGGGSDNGHWSTGNGWAAAGMLRVLATIQNSQYSEDFKDEQDDLTNWVSEIHGGMYPHLGSTNIFTNYADDTGSFHDCSSTALLAATVYRLSLLRDVHHFLPKAEASRKALYATSSNGSLQHFTQDGWLTPVVNPHSFGKEGADSPEGQAFVLEMDAAWKAWVADGSKGANSVSGFKHLPVSTTAFAALMVLVLACMVS</sequence>
<dbReference type="Gene3D" id="3.40.50.300">
    <property type="entry name" value="P-loop containing nucleotide triphosphate hydrolases"/>
    <property type="match status" value="1"/>
</dbReference>